<dbReference type="Proteomes" id="UP001454036">
    <property type="component" value="Unassembled WGS sequence"/>
</dbReference>
<dbReference type="AlphaFoldDB" id="A0AAV3P8F0"/>
<organism evidence="1 2">
    <name type="scientific">Lithospermum erythrorhizon</name>
    <name type="common">Purple gromwell</name>
    <name type="synonym">Lithospermum officinale var. erythrorhizon</name>
    <dbReference type="NCBI Taxonomy" id="34254"/>
    <lineage>
        <taxon>Eukaryota</taxon>
        <taxon>Viridiplantae</taxon>
        <taxon>Streptophyta</taxon>
        <taxon>Embryophyta</taxon>
        <taxon>Tracheophyta</taxon>
        <taxon>Spermatophyta</taxon>
        <taxon>Magnoliopsida</taxon>
        <taxon>eudicotyledons</taxon>
        <taxon>Gunneridae</taxon>
        <taxon>Pentapetalae</taxon>
        <taxon>asterids</taxon>
        <taxon>lamiids</taxon>
        <taxon>Boraginales</taxon>
        <taxon>Boraginaceae</taxon>
        <taxon>Boraginoideae</taxon>
        <taxon>Lithospermeae</taxon>
        <taxon>Lithospermum</taxon>
    </lineage>
</organism>
<reference evidence="1 2" key="1">
    <citation type="submission" date="2024-01" db="EMBL/GenBank/DDBJ databases">
        <title>The complete chloroplast genome sequence of Lithospermum erythrorhizon: insights into the phylogenetic relationship among Boraginaceae species and the maternal lineages of purple gromwells.</title>
        <authorList>
            <person name="Okada T."/>
            <person name="Watanabe K."/>
        </authorList>
    </citation>
    <scope>NUCLEOTIDE SEQUENCE [LARGE SCALE GENOMIC DNA]</scope>
</reference>
<accession>A0AAV3P8F0</accession>
<sequence length="125" mass="15363">MDRYSMTMDYVPSTNEYKVQYLYWKGTTWWYRTTGIETFYVIWILVDSKKSKWEERRIVFPSNFLVHHHDMFEKFDPYYVEGCWIFLLLDNRKKCLRYNIETKTAAKVTNSRDVRDSIVRLEGMQ</sequence>
<evidence type="ECO:0008006" key="3">
    <source>
        <dbReference type="Google" id="ProtNLM"/>
    </source>
</evidence>
<keyword evidence="2" id="KW-1185">Reference proteome</keyword>
<gene>
    <name evidence="1" type="ORF">LIER_07527</name>
</gene>
<comment type="caution">
    <text evidence="1">The sequence shown here is derived from an EMBL/GenBank/DDBJ whole genome shotgun (WGS) entry which is preliminary data.</text>
</comment>
<protein>
    <recommendedName>
        <fullName evidence="3">F-box associated domain-containing protein</fullName>
    </recommendedName>
</protein>
<evidence type="ECO:0000313" key="1">
    <source>
        <dbReference type="EMBL" id="GAA0147952.1"/>
    </source>
</evidence>
<dbReference type="EMBL" id="BAABME010001163">
    <property type="protein sequence ID" value="GAA0147952.1"/>
    <property type="molecule type" value="Genomic_DNA"/>
</dbReference>
<proteinExistence type="predicted"/>
<name>A0AAV3P8F0_LITER</name>
<evidence type="ECO:0000313" key="2">
    <source>
        <dbReference type="Proteomes" id="UP001454036"/>
    </source>
</evidence>